<sequence length="365" mass="42083">MFQGLSDCIIFIFLNKYLVNCVEIIYENIFTRGTLEIDILKCVEHKMANLYTHVITFVLCDIIEIVYANVSWTFKPEIIRIGETLSLLCTVDGIDSINGGLIRQWTKGSELICFNGHPINPDKYREIQQNGNQFELKIYNISESDLQCKYQCRYGFDTQTKKLEISEHNFENPPANDTRATVFTNTSDGMLSLQLHLNKVYPIPNCTITGRGTDIPFKIVKLIRRKDIYYKVYMRNALPNSTNCDDNLEVTCRFIIKYHIPVEKTMMCEVKSETTTDKKILIGLLISLIIIVAVVCMITWIMLKRRKSKERIGNYNADEKRSCDMTFTSSKLDDDSLCNSIQYGKEMNDDQQKPFLVPDSKTVVV</sequence>
<proteinExistence type="predicted"/>
<evidence type="ECO:0000256" key="1">
    <source>
        <dbReference type="SAM" id="Phobius"/>
    </source>
</evidence>
<keyword evidence="1" id="KW-0472">Membrane</keyword>
<reference evidence="2 3" key="1">
    <citation type="submission" date="2020-06" db="EMBL/GenBank/DDBJ databases">
        <authorList>
            <person name="Li R."/>
            <person name="Bekaert M."/>
        </authorList>
    </citation>
    <scope>NUCLEOTIDE SEQUENCE [LARGE SCALE GENOMIC DNA]</scope>
    <source>
        <strain evidence="3">wild</strain>
    </source>
</reference>
<feature type="transmembrane region" description="Helical" evidence="1">
    <location>
        <begin position="280"/>
        <end position="303"/>
    </location>
</feature>
<accession>A0A6J8CYG7</accession>
<dbReference type="EMBL" id="CACVKT020006265">
    <property type="protein sequence ID" value="CAC5400626.1"/>
    <property type="molecule type" value="Genomic_DNA"/>
</dbReference>
<dbReference type="InterPro" id="IPR013783">
    <property type="entry name" value="Ig-like_fold"/>
</dbReference>
<evidence type="ECO:0008006" key="4">
    <source>
        <dbReference type="Google" id="ProtNLM"/>
    </source>
</evidence>
<evidence type="ECO:0000313" key="2">
    <source>
        <dbReference type="EMBL" id="CAC5400626.1"/>
    </source>
</evidence>
<dbReference type="OrthoDB" id="10286305at2759"/>
<dbReference type="Gene3D" id="2.60.40.10">
    <property type="entry name" value="Immunoglobulins"/>
    <property type="match status" value="1"/>
</dbReference>
<keyword evidence="3" id="KW-1185">Reference proteome</keyword>
<evidence type="ECO:0000313" key="3">
    <source>
        <dbReference type="Proteomes" id="UP000507470"/>
    </source>
</evidence>
<dbReference type="SUPFAM" id="SSF48726">
    <property type="entry name" value="Immunoglobulin"/>
    <property type="match status" value="1"/>
</dbReference>
<protein>
    <recommendedName>
        <fullName evidence="4">Ig-like domain-containing protein</fullName>
    </recommendedName>
</protein>
<dbReference type="Proteomes" id="UP000507470">
    <property type="component" value="Unassembled WGS sequence"/>
</dbReference>
<dbReference type="AlphaFoldDB" id="A0A6J8CYG7"/>
<name>A0A6J8CYG7_MYTCO</name>
<keyword evidence="1" id="KW-1133">Transmembrane helix</keyword>
<keyword evidence="1" id="KW-0812">Transmembrane</keyword>
<gene>
    <name evidence="2" type="ORF">MCOR_34790</name>
</gene>
<dbReference type="InterPro" id="IPR036179">
    <property type="entry name" value="Ig-like_dom_sf"/>
</dbReference>
<organism evidence="2 3">
    <name type="scientific">Mytilus coruscus</name>
    <name type="common">Sea mussel</name>
    <dbReference type="NCBI Taxonomy" id="42192"/>
    <lineage>
        <taxon>Eukaryota</taxon>
        <taxon>Metazoa</taxon>
        <taxon>Spiralia</taxon>
        <taxon>Lophotrochozoa</taxon>
        <taxon>Mollusca</taxon>
        <taxon>Bivalvia</taxon>
        <taxon>Autobranchia</taxon>
        <taxon>Pteriomorphia</taxon>
        <taxon>Mytilida</taxon>
        <taxon>Mytiloidea</taxon>
        <taxon>Mytilidae</taxon>
        <taxon>Mytilinae</taxon>
        <taxon>Mytilus</taxon>
    </lineage>
</organism>